<feature type="region of interest" description="Disordered" evidence="1">
    <location>
        <begin position="1"/>
        <end position="54"/>
    </location>
</feature>
<keyword evidence="3" id="KW-1185">Reference proteome</keyword>
<evidence type="ECO:0000313" key="2">
    <source>
        <dbReference type="EMBL" id="GIT95549.1"/>
    </source>
</evidence>
<dbReference type="Proteomes" id="UP000786693">
    <property type="component" value="Unassembled WGS sequence"/>
</dbReference>
<reference evidence="2 3" key="1">
    <citation type="submission" date="2021-05" db="EMBL/GenBank/DDBJ databases">
        <title>Bacteria Genome sequencing.</title>
        <authorList>
            <person name="Takabe Y."/>
            <person name="Nakajima Y."/>
            <person name="Suzuki S."/>
            <person name="Shiozaki T."/>
        </authorList>
    </citation>
    <scope>NUCLEOTIDE SEQUENCE [LARGE SCALE GENOMIC DNA]</scope>
    <source>
        <strain evidence="2 3">AI_62</strain>
    </source>
</reference>
<proteinExistence type="predicted"/>
<name>A0ABQ4NMT7_9RHOB</name>
<sequence length="54" mass="5929">METDAARLRAHRAATAPGDPAPDLLRGPDWLPSKINKLRSRSNGHPVSNKENEL</sequence>
<gene>
    <name evidence="2" type="ORF">JANAI62_21720</name>
</gene>
<protein>
    <submittedName>
        <fullName evidence="2">Uncharacterized protein</fullName>
    </submittedName>
</protein>
<comment type="caution">
    <text evidence="2">The sequence shown here is derived from an EMBL/GenBank/DDBJ whole genome shotgun (WGS) entry which is preliminary data.</text>
</comment>
<organism evidence="2 3">
    <name type="scientific">Jannaschia pagri</name>
    <dbReference type="NCBI Taxonomy" id="2829797"/>
    <lineage>
        <taxon>Bacteria</taxon>
        <taxon>Pseudomonadati</taxon>
        <taxon>Pseudomonadota</taxon>
        <taxon>Alphaproteobacteria</taxon>
        <taxon>Rhodobacterales</taxon>
        <taxon>Roseobacteraceae</taxon>
        <taxon>Jannaschia</taxon>
    </lineage>
</organism>
<evidence type="ECO:0000313" key="3">
    <source>
        <dbReference type="Proteomes" id="UP000786693"/>
    </source>
</evidence>
<evidence type="ECO:0000256" key="1">
    <source>
        <dbReference type="SAM" id="MobiDB-lite"/>
    </source>
</evidence>
<accession>A0ABQ4NMT7</accession>
<dbReference type="EMBL" id="BPFH01000003">
    <property type="protein sequence ID" value="GIT95549.1"/>
    <property type="molecule type" value="Genomic_DNA"/>
</dbReference>